<dbReference type="EMBL" id="JABAGO010000033">
    <property type="protein sequence ID" value="NME99738.1"/>
    <property type="molecule type" value="Genomic_DNA"/>
</dbReference>
<accession>A0A848CX94</accession>
<reference evidence="2 3" key="1">
    <citation type="submission" date="2020-04" db="EMBL/GenBank/DDBJ databases">
        <authorList>
            <person name="Hitch T.C.A."/>
            <person name="Wylensek D."/>
            <person name="Clavel T."/>
        </authorList>
    </citation>
    <scope>NUCLEOTIDE SEQUENCE [LARGE SCALE GENOMIC DNA]</scope>
    <source>
        <strain evidence="2 3">WB01_D5_05</strain>
    </source>
</reference>
<gene>
    <name evidence="2" type="ORF">HF838_16005</name>
</gene>
<keyword evidence="1" id="KW-0812">Transmembrane</keyword>
<dbReference type="AlphaFoldDB" id="A0A848CX94"/>
<dbReference type="PANTHER" id="PTHR40070">
    <property type="entry name" value="UPF0478 PROTEIN YTXG"/>
    <property type="match status" value="1"/>
</dbReference>
<protein>
    <submittedName>
        <fullName evidence="2">DUF948 domain-containing protein</fullName>
    </submittedName>
</protein>
<dbReference type="OrthoDB" id="2680242at2"/>
<dbReference type="Proteomes" id="UP000561326">
    <property type="component" value="Unassembled WGS sequence"/>
</dbReference>
<dbReference type="InterPro" id="IPR009293">
    <property type="entry name" value="UPF0478"/>
</dbReference>
<comment type="caution">
    <text evidence="2">The sequence shown here is derived from an EMBL/GenBank/DDBJ whole genome shotgun (WGS) entry which is preliminary data.</text>
</comment>
<keyword evidence="1" id="KW-0472">Membrane</keyword>
<dbReference type="Pfam" id="PF06103">
    <property type="entry name" value="DUF948"/>
    <property type="match status" value="1"/>
</dbReference>
<keyword evidence="1" id="KW-1133">Transmembrane helix</keyword>
<dbReference type="RefSeq" id="WP_021621675.1">
    <property type="nucleotide sequence ID" value="NZ_CABKST010000138.1"/>
</dbReference>
<name>A0A848CX94_ANEAE</name>
<dbReference type="PANTHER" id="PTHR40070:SF1">
    <property type="entry name" value="UPF0478 PROTEIN YTXG"/>
    <property type="match status" value="1"/>
</dbReference>
<feature type="transmembrane region" description="Helical" evidence="1">
    <location>
        <begin position="6"/>
        <end position="27"/>
    </location>
</feature>
<dbReference type="GeneID" id="92839297"/>
<evidence type="ECO:0000313" key="2">
    <source>
        <dbReference type="EMBL" id="NME99738.1"/>
    </source>
</evidence>
<evidence type="ECO:0000313" key="3">
    <source>
        <dbReference type="Proteomes" id="UP000561326"/>
    </source>
</evidence>
<sequence length="144" mass="16184">MQTAITIGVIVLIIAIVVIAVMLVQFFRNLNALIKQTDETIQHLQMNADQIIARVDVSLEDLNVISKDLTGKMDKLDSTFRAVDSIGEGVSSLSNHVRGKVSRPPEWADRVLELLTAGFTVYKGFDRMRQMDEQRTEVKQRVQA</sequence>
<evidence type="ECO:0000256" key="1">
    <source>
        <dbReference type="SAM" id="Phobius"/>
    </source>
</evidence>
<organism evidence="2 3">
    <name type="scientific">Aneurinibacillus aneurinilyticus</name>
    <name type="common">Bacillus aneurinolyticus</name>
    <dbReference type="NCBI Taxonomy" id="1391"/>
    <lineage>
        <taxon>Bacteria</taxon>
        <taxon>Bacillati</taxon>
        <taxon>Bacillota</taxon>
        <taxon>Bacilli</taxon>
        <taxon>Bacillales</taxon>
        <taxon>Paenibacillaceae</taxon>
        <taxon>Aneurinibacillus group</taxon>
        <taxon>Aneurinibacillus</taxon>
    </lineage>
</organism>
<proteinExistence type="predicted"/>